<keyword evidence="4" id="KW-1185">Reference proteome</keyword>
<feature type="compositionally biased region" description="Acidic residues" evidence="1">
    <location>
        <begin position="75"/>
        <end position="98"/>
    </location>
</feature>
<feature type="compositionally biased region" description="Acidic residues" evidence="1">
    <location>
        <begin position="234"/>
        <end position="253"/>
    </location>
</feature>
<proteinExistence type="predicted"/>
<feature type="chain" id="PRO_5047104114" evidence="2">
    <location>
        <begin position="25"/>
        <end position="253"/>
    </location>
</feature>
<keyword evidence="2" id="KW-0732">Signal</keyword>
<dbReference type="RefSeq" id="WP_349229202.1">
    <property type="nucleotide sequence ID" value="NZ_JBBMFJ010000012.1"/>
</dbReference>
<protein>
    <submittedName>
        <fullName evidence="3">Uncharacterized protein</fullName>
    </submittedName>
</protein>
<organism evidence="3 4">
    <name type="scientific">Ventrimonas faecis</name>
    <dbReference type="NCBI Taxonomy" id="3133170"/>
    <lineage>
        <taxon>Bacteria</taxon>
        <taxon>Bacillati</taxon>
        <taxon>Bacillota</taxon>
        <taxon>Clostridia</taxon>
        <taxon>Lachnospirales</taxon>
        <taxon>Lachnospiraceae</taxon>
        <taxon>Ventrimonas</taxon>
    </lineage>
</organism>
<accession>A0ABV1HKZ9</accession>
<comment type="caution">
    <text evidence="3">The sequence shown here is derived from an EMBL/GenBank/DDBJ whole genome shotgun (WGS) entry which is preliminary data.</text>
</comment>
<feature type="region of interest" description="Disordered" evidence="1">
    <location>
        <begin position="37"/>
        <end position="166"/>
    </location>
</feature>
<feature type="signal peptide" evidence="2">
    <location>
        <begin position="1"/>
        <end position="24"/>
    </location>
</feature>
<name>A0ABV1HKZ9_9FIRM</name>
<evidence type="ECO:0000313" key="3">
    <source>
        <dbReference type="EMBL" id="MEQ2562989.1"/>
    </source>
</evidence>
<feature type="compositionally biased region" description="Acidic residues" evidence="1">
    <location>
        <begin position="106"/>
        <end position="147"/>
    </location>
</feature>
<evidence type="ECO:0000313" key="4">
    <source>
        <dbReference type="Proteomes" id="UP001437460"/>
    </source>
</evidence>
<evidence type="ECO:0000256" key="2">
    <source>
        <dbReference type="SAM" id="SignalP"/>
    </source>
</evidence>
<dbReference type="EMBL" id="JBBMFJ010000012">
    <property type="protein sequence ID" value="MEQ2562989.1"/>
    <property type="molecule type" value="Genomic_DNA"/>
</dbReference>
<gene>
    <name evidence="3" type="ORF">WMO41_07405</name>
</gene>
<feature type="compositionally biased region" description="Acidic residues" evidence="1">
    <location>
        <begin position="38"/>
        <end position="61"/>
    </location>
</feature>
<dbReference type="Proteomes" id="UP001437460">
    <property type="component" value="Unassembled WGS sequence"/>
</dbReference>
<feature type="compositionally biased region" description="Basic and acidic residues" evidence="1">
    <location>
        <begin position="148"/>
        <end position="158"/>
    </location>
</feature>
<sequence length="253" mass="28508">MRKRGVVILMAAALTASVPATALADQFAGQIALNGEAASEDVADEDSQVDMDQTEEADDEDHEKSEDTDLKGTDEAEAGTEESNPEESEPEESEEEVKEAEKSDESGESENEDADSAEMESKEDELEDEDTEETEEEKIVDETELEDELQKEPSKAPEEESGDMPEIGTEEFTAWFKKNCKEDFLWEMLAEHVEDDTFFTWAVEHDKLYYKAFKSYQKILEKDGQPDEKISSEVDAETEENMAVLDEEVEELT</sequence>
<feature type="region of interest" description="Disordered" evidence="1">
    <location>
        <begin position="225"/>
        <end position="253"/>
    </location>
</feature>
<feature type="compositionally biased region" description="Basic and acidic residues" evidence="1">
    <location>
        <begin position="62"/>
        <end position="74"/>
    </location>
</feature>
<evidence type="ECO:0000256" key="1">
    <source>
        <dbReference type="SAM" id="MobiDB-lite"/>
    </source>
</evidence>
<reference evidence="3 4" key="1">
    <citation type="submission" date="2024-03" db="EMBL/GenBank/DDBJ databases">
        <title>Human intestinal bacterial collection.</title>
        <authorList>
            <person name="Pauvert C."/>
            <person name="Hitch T.C.A."/>
            <person name="Clavel T."/>
        </authorList>
    </citation>
    <scope>NUCLEOTIDE SEQUENCE [LARGE SCALE GENOMIC DNA]</scope>
    <source>
        <strain evidence="3 4">CLA-AP-H27</strain>
    </source>
</reference>